<proteinExistence type="predicted"/>
<feature type="signal peptide" evidence="1">
    <location>
        <begin position="1"/>
        <end position="32"/>
    </location>
</feature>
<dbReference type="GO" id="GO:0016787">
    <property type="term" value="F:hydrolase activity"/>
    <property type="evidence" value="ECO:0007669"/>
    <property type="project" value="UniProtKB-KW"/>
</dbReference>
<dbReference type="InterPro" id="IPR050491">
    <property type="entry name" value="AmpC-like"/>
</dbReference>
<reference evidence="3 4" key="1">
    <citation type="submission" date="2018-12" db="EMBL/GenBank/DDBJ databases">
        <title>Draft genome sequence of Embleya hyalina NBRC 13850T.</title>
        <authorList>
            <person name="Komaki H."/>
            <person name="Hosoyama A."/>
            <person name="Kimura A."/>
            <person name="Ichikawa N."/>
            <person name="Tamura T."/>
        </authorList>
    </citation>
    <scope>NUCLEOTIDE SEQUENCE [LARGE SCALE GENOMIC DNA]</scope>
    <source>
        <strain evidence="3 4">NBRC 13850</strain>
    </source>
</reference>
<sequence>MTAPNRIRGRSSRPAALVLGVALTLTAAAPHAATAVAGTDSPTDSSRASRLQRDTDAVHAAGAIGVTVHYTARPTPGGAGTVRTARSGEAELHTGRPLPPNGHYRTGSTTKTFVATVALQLVAEGRLRLDEPIEARLPGVVRGNGNDGRRITLRHLLQHTSGIPGYTALPAAVPALYSARGYRENRFRHYRAEDLVAAALTLPSRFEPGSSWAYSNTNYLLVGLIIRQVTGRSWGEEVRDRIIRPLGLHDTRVPDDDPYLPRPHAQAQHTFAGDTRPTDTTVLNHTVADASGAIHSTPSDIDRFFVALSSGRLLGPAESAEMRRTRAIPDEPGRGYGLGLESTELSCGGRYWQHGGDDLGFSSENGVTDDGRRAVLVVRNGVDENDEAGGARVDAATAALIDHALCAPDPRHP</sequence>
<dbReference type="AlphaFoldDB" id="A0A401YG46"/>
<dbReference type="Proteomes" id="UP000286931">
    <property type="component" value="Unassembled WGS sequence"/>
</dbReference>
<keyword evidence="3" id="KW-0378">Hydrolase</keyword>
<dbReference type="PANTHER" id="PTHR46825">
    <property type="entry name" value="D-ALANYL-D-ALANINE-CARBOXYPEPTIDASE/ENDOPEPTIDASE AMPH"/>
    <property type="match status" value="1"/>
</dbReference>
<dbReference type="InterPro" id="IPR012338">
    <property type="entry name" value="Beta-lactam/transpept-like"/>
</dbReference>
<keyword evidence="4" id="KW-1185">Reference proteome</keyword>
<name>A0A401YG46_9ACTN</name>
<accession>A0A401YG46</accession>
<evidence type="ECO:0000256" key="1">
    <source>
        <dbReference type="SAM" id="SignalP"/>
    </source>
</evidence>
<dbReference type="PANTHER" id="PTHR46825:SF7">
    <property type="entry name" value="D-ALANYL-D-ALANINE CARBOXYPEPTIDASE"/>
    <property type="match status" value="1"/>
</dbReference>
<dbReference type="EMBL" id="BIFH01000014">
    <property type="protein sequence ID" value="GCD93606.1"/>
    <property type="molecule type" value="Genomic_DNA"/>
</dbReference>
<dbReference type="SUPFAM" id="SSF56601">
    <property type="entry name" value="beta-lactamase/transpeptidase-like"/>
    <property type="match status" value="1"/>
</dbReference>
<dbReference type="OrthoDB" id="5177574at2"/>
<evidence type="ECO:0000313" key="3">
    <source>
        <dbReference type="EMBL" id="GCD93606.1"/>
    </source>
</evidence>
<protein>
    <submittedName>
        <fullName evidence="3">Serine hydrolase</fullName>
    </submittedName>
</protein>
<keyword evidence="1" id="KW-0732">Signal</keyword>
<dbReference type="Gene3D" id="3.40.710.10">
    <property type="entry name" value="DD-peptidase/beta-lactamase superfamily"/>
    <property type="match status" value="1"/>
</dbReference>
<gene>
    <name evidence="3" type="ORF">EHYA_01251</name>
</gene>
<comment type="caution">
    <text evidence="3">The sequence shown here is derived from an EMBL/GenBank/DDBJ whole genome shotgun (WGS) entry which is preliminary data.</text>
</comment>
<organism evidence="3 4">
    <name type="scientific">Embleya hyalina</name>
    <dbReference type="NCBI Taxonomy" id="516124"/>
    <lineage>
        <taxon>Bacteria</taxon>
        <taxon>Bacillati</taxon>
        <taxon>Actinomycetota</taxon>
        <taxon>Actinomycetes</taxon>
        <taxon>Kitasatosporales</taxon>
        <taxon>Streptomycetaceae</taxon>
        <taxon>Embleya</taxon>
    </lineage>
</organism>
<evidence type="ECO:0000259" key="2">
    <source>
        <dbReference type="Pfam" id="PF00144"/>
    </source>
</evidence>
<feature type="domain" description="Beta-lactamase-related" evidence="2">
    <location>
        <begin position="80"/>
        <end position="395"/>
    </location>
</feature>
<dbReference type="InterPro" id="IPR001466">
    <property type="entry name" value="Beta-lactam-related"/>
</dbReference>
<feature type="chain" id="PRO_5038391922" evidence="1">
    <location>
        <begin position="33"/>
        <end position="413"/>
    </location>
</feature>
<dbReference type="RefSeq" id="WP_126635872.1">
    <property type="nucleotide sequence ID" value="NZ_BIFH01000014.1"/>
</dbReference>
<evidence type="ECO:0000313" key="4">
    <source>
        <dbReference type="Proteomes" id="UP000286931"/>
    </source>
</evidence>
<dbReference type="Pfam" id="PF00144">
    <property type="entry name" value="Beta-lactamase"/>
    <property type="match status" value="1"/>
</dbReference>